<keyword evidence="3" id="KW-0540">Nuclease</keyword>
<name>A0A5B8HWY9_9VIRU</name>
<keyword evidence="1" id="KW-0812">Transmembrane</keyword>
<dbReference type="Pfam" id="PF01844">
    <property type="entry name" value="HNH"/>
    <property type="match status" value="1"/>
</dbReference>
<keyword evidence="1" id="KW-0472">Membrane</keyword>
<keyword evidence="1" id="KW-1133">Transmembrane helix</keyword>
<protein>
    <submittedName>
        <fullName evidence="3">HNH endonuclease</fullName>
    </submittedName>
</protein>
<organism evidence="3">
    <name type="scientific">Mimiviridae sp. ChoanoV1</name>
    <dbReference type="NCBI Taxonomy" id="2596887"/>
    <lineage>
        <taxon>Viruses</taxon>
        <taxon>Varidnaviria</taxon>
        <taxon>Bamfordvirae</taxon>
        <taxon>Nucleocytoviricota</taxon>
        <taxon>Megaviricetes</taxon>
        <taxon>Imitervirales</taxon>
        <taxon>Schizomimiviridae</taxon>
    </lineage>
</organism>
<keyword evidence="3" id="KW-0255">Endonuclease</keyword>
<accession>A0A5B8HWY9</accession>
<dbReference type="InterPro" id="IPR002711">
    <property type="entry name" value="HNH"/>
</dbReference>
<keyword evidence="3" id="KW-0378">Hydrolase</keyword>
<dbReference type="SMART" id="SM00507">
    <property type="entry name" value="HNHc"/>
    <property type="match status" value="1"/>
</dbReference>
<feature type="transmembrane region" description="Helical" evidence="1">
    <location>
        <begin position="30"/>
        <end position="49"/>
    </location>
</feature>
<feature type="domain" description="HNH nuclease" evidence="2">
    <location>
        <begin position="145"/>
        <end position="197"/>
    </location>
</feature>
<proteinExistence type="predicted"/>
<evidence type="ECO:0000256" key="1">
    <source>
        <dbReference type="SAM" id="Phobius"/>
    </source>
</evidence>
<dbReference type="CDD" id="cd00085">
    <property type="entry name" value="HNHc"/>
    <property type="match status" value="1"/>
</dbReference>
<dbReference type="Gene3D" id="1.10.30.50">
    <property type="match status" value="1"/>
</dbReference>
<dbReference type="EMBL" id="MK250085">
    <property type="protein sequence ID" value="QDY51690.1"/>
    <property type="molecule type" value="Genomic_DNA"/>
</dbReference>
<dbReference type="GO" id="GO:0008270">
    <property type="term" value="F:zinc ion binding"/>
    <property type="evidence" value="ECO:0007669"/>
    <property type="project" value="InterPro"/>
</dbReference>
<dbReference type="GO" id="GO:0003676">
    <property type="term" value="F:nucleic acid binding"/>
    <property type="evidence" value="ECO:0007669"/>
    <property type="project" value="InterPro"/>
</dbReference>
<reference evidence="3" key="1">
    <citation type="submission" date="2018-11" db="EMBL/GenBank/DDBJ databases">
        <title>A distinct lineage of giant viruses engineers rhodopsin photosystems in predatory marine eukaryotes.</title>
        <authorList>
            <person name="Needham D.M."/>
            <person name="Yoshizawa S."/>
            <person name="Hosaka T."/>
            <person name="Poirier C."/>
            <person name="Choi C.-J."/>
            <person name="Hehenberger E."/>
            <person name="Irwin N.A.T."/>
            <person name="Wilken S."/>
            <person name="Yung C.-M."/>
            <person name="Bachy C."/>
            <person name="Kurihara R."/>
            <person name="Nakajima Y."/>
            <person name="Kojima K."/>
            <person name="Kimura-Someya T."/>
            <person name="Leonard G."/>
            <person name="Malmstrom R.R."/>
            <person name="Mende D."/>
            <person name="Olson D.K."/>
            <person name="Sudo Y."/>
            <person name="Sudek S."/>
            <person name="Richards T.A."/>
            <person name="DeLong E.F."/>
            <person name="Keeling P.J."/>
            <person name="Santoro A.E."/>
            <person name="Shirouzu M."/>
            <person name="Iwasaki W."/>
            <person name="Worden A.Z."/>
        </authorList>
    </citation>
    <scope>NUCLEOTIDE SEQUENCE</scope>
</reference>
<evidence type="ECO:0000313" key="3">
    <source>
        <dbReference type="EMBL" id="QDY51690.1"/>
    </source>
</evidence>
<dbReference type="GO" id="GO:0004519">
    <property type="term" value="F:endonuclease activity"/>
    <property type="evidence" value="ECO:0007669"/>
    <property type="project" value="UniProtKB-KW"/>
</dbReference>
<dbReference type="InterPro" id="IPR003615">
    <property type="entry name" value="HNH_nuc"/>
</dbReference>
<evidence type="ECO:0000259" key="2">
    <source>
        <dbReference type="SMART" id="SM00507"/>
    </source>
</evidence>
<sequence length="207" mass="24554">MNFFFIILIPVLIFILNEYCQNKIFNAFENFYRYSKIIALFVPFILIYFNPELVKKILIYFKDIDKTPTHQTINDMMNNYFEVKNTSQFNKKNQFVNNNGFYNNVPNYQRNNINQVQMSNNAQAVKQNFLPKNNNIKVKRSVSESKKKYIASNQKWRCAHCNNLLDNTYEVDHIIALYKGGNNELTNLEALCRNCHGVKTFKEKMNL</sequence>
<gene>
    <name evidence="3" type="ORF">1_75</name>
</gene>